<comment type="caution">
    <text evidence="2">The sequence shown here is derived from an EMBL/GenBank/DDBJ whole genome shotgun (WGS) entry which is preliminary data.</text>
</comment>
<feature type="region of interest" description="Disordered" evidence="1">
    <location>
        <begin position="1"/>
        <end position="20"/>
    </location>
</feature>
<keyword evidence="3" id="KW-1185">Reference proteome</keyword>
<reference evidence="2 3" key="1">
    <citation type="journal article" date="2015" name="Nat. Commun.">
        <title>Lucilia cuprina genome unlocks parasitic fly biology to underpin future interventions.</title>
        <authorList>
            <person name="Anstead C.A."/>
            <person name="Korhonen P.K."/>
            <person name="Young N.D."/>
            <person name="Hall R.S."/>
            <person name="Jex A.R."/>
            <person name="Murali S.C."/>
            <person name="Hughes D.S."/>
            <person name="Lee S.F."/>
            <person name="Perry T."/>
            <person name="Stroehlein A.J."/>
            <person name="Ansell B.R."/>
            <person name="Breugelmans B."/>
            <person name="Hofmann A."/>
            <person name="Qu J."/>
            <person name="Dugan S."/>
            <person name="Lee S.L."/>
            <person name="Chao H."/>
            <person name="Dinh H."/>
            <person name="Han Y."/>
            <person name="Doddapaneni H.V."/>
            <person name="Worley K.C."/>
            <person name="Muzny D.M."/>
            <person name="Ioannidis P."/>
            <person name="Waterhouse R.M."/>
            <person name="Zdobnov E.M."/>
            <person name="James P.J."/>
            <person name="Bagnall N.H."/>
            <person name="Kotze A.C."/>
            <person name="Gibbs R.A."/>
            <person name="Richards S."/>
            <person name="Batterham P."/>
            <person name="Gasser R.B."/>
        </authorList>
    </citation>
    <scope>NUCLEOTIDE SEQUENCE [LARGE SCALE GENOMIC DNA]</scope>
    <source>
        <strain evidence="2 3">LS</strain>
        <tissue evidence="2">Full body</tissue>
    </source>
</reference>
<protein>
    <submittedName>
        <fullName evidence="2">Uncharacterized protein</fullName>
    </submittedName>
</protein>
<accession>A0A0L0BUY1</accession>
<evidence type="ECO:0000313" key="3">
    <source>
        <dbReference type="Proteomes" id="UP000037069"/>
    </source>
</evidence>
<proteinExistence type="predicted"/>
<dbReference type="OrthoDB" id="8049500at2759"/>
<sequence length="139" mass="16434">MGAKLIKQSFETSNHHKENKSPIAMDQEEIELLSRTNLETEFNKIYLNSREKLHAITENASEDMLRNINQYFKQNSKFLDNCFNEIDNKQYEIVDLVTERLTYDEGDYKVPSTDAKDIDSYLRGNTVYEKQQKQQTQKQ</sequence>
<dbReference type="Proteomes" id="UP000037069">
    <property type="component" value="Unassembled WGS sequence"/>
</dbReference>
<name>A0A0L0BUY1_LUCCU</name>
<gene>
    <name evidence="2" type="ORF">FF38_12852</name>
</gene>
<evidence type="ECO:0000256" key="1">
    <source>
        <dbReference type="SAM" id="MobiDB-lite"/>
    </source>
</evidence>
<dbReference type="EMBL" id="JRES01001295">
    <property type="protein sequence ID" value="KNC23836.1"/>
    <property type="molecule type" value="Genomic_DNA"/>
</dbReference>
<dbReference type="AlphaFoldDB" id="A0A0L0BUY1"/>
<evidence type="ECO:0000313" key="2">
    <source>
        <dbReference type="EMBL" id="KNC23836.1"/>
    </source>
</evidence>
<organism evidence="2 3">
    <name type="scientific">Lucilia cuprina</name>
    <name type="common">Green bottle fly</name>
    <name type="synonym">Australian sheep blowfly</name>
    <dbReference type="NCBI Taxonomy" id="7375"/>
    <lineage>
        <taxon>Eukaryota</taxon>
        <taxon>Metazoa</taxon>
        <taxon>Ecdysozoa</taxon>
        <taxon>Arthropoda</taxon>
        <taxon>Hexapoda</taxon>
        <taxon>Insecta</taxon>
        <taxon>Pterygota</taxon>
        <taxon>Neoptera</taxon>
        <taxon>Endopterygota</taxon>
        <taxon>Diptera</taxon>
        <taxon>Brachycera</taxon>
        <taxon>Muscomorpha</taxon>
        <taxon>Oestroidea</taxon>
        <taxon>Calliphoridae</taxon>
        <taxon>Luciliinae</taxon>
        <taxon>Lucilia</taxon>
    </lineage>
</organism>